<dbReference type="PROSITE" id="PS51257">
    <property type="entry name" value="PROKAR_LIPOPROTEIN"/>
    <property type="match status" value="1"/>
</dbReference>
<gene>
    <name evidence="2" type="ORF">E8M12_15750</name>
</gene>
<organism evidence="2 3">
    <name type="scientific">Thalassotalea mangrovi</name>
    <dbReference type="NCBI Taxonomy" id="2572245"/>
    <lineage>
        <taxon>Bacteria</taxon>
        <taxon>Pseudomonadati</taxon>
        <taxon>Pseudomonadota</taxon>
        <taxon>Gammaproteobacteria</taxon>
        <taxon>Alteromonadales</taxon>
        <taxon>Colwelliaceae</taxon>
        <taxon>Thalassotalea</taxon>
    </lineage>
</organism>
<comment type="caution">
    <text evidence="2">The sequence shown here is derived from an EMBL/GenBank/DDBJ whole genome shotgun (WGS) entry which is preliminary data.</text>
</comment>
<dbReference type="SUPFAM" id="SSF50685">
    <property type="entry name" value="Barwin-like endoglucanases"/>
    <property type="match status" value="1"/>
</dbReference>
<dbReference type="GO" id="GO:0019867">
    <property type="term" value="C:outer membrane"/>
    <property type="evidence" value="ECO:0007669"/>
    <property type="project" value="InterPro"/>
</dbReference>
<dbReference type="OrthoDB" id="9783686at2"/>
<accession>A0A4U1B1V4</accession>
<dbReference type="Gene3D" id="2.40.40.10">
    <property type="entry name" value="RlpA-like domain"/>
    <property type="match status" value="1"/>
</dbReference>
<dbReference type="GO" id="GO:0009254">
    <property type="term" value="P:peptidoglycan turnover"/>
    <property type="evidence" value="ECO:0007669"/>
    <property type="project" value="InterPro"/>
</dbReference>
<proteinExistence type="predicted"/>
<dbReference type="InterPro" id="IPR036908">
    <property type="entry name" value="RlpA-like_sf"/>
</dbReference>
<name>A0A4U1B1V4_9GAMM</name>
<dbReference type="EMBL" id="SWDB01000041">
    <property type="protein sequence ID" value="TKB43206.1"/>
    <property type="molecule type" value="Genomic_DNA"/>
</dbReference>
<sequence>MELIKGRGLAGLIASLALTGCTAVPPELSSSTTNLRCEDNWRITGYYTPIETDFSVAPYKSLTLKNDETYRFKLNFVNAVRIEGWGKTRFGWYLGYFSGHWHKSQTPLNSIGKPLVIGEVAVDNRIIPKQSQVHIPNIKAHLNRSEFIASDVGSAIKQKHVDVYTGEGDQARHKTYAITGFHQVCYPTAATIS</sequence>
<dbReference type="AlphaFoldDB" id="A0A4U1B1V4"/>
<feature type="domain" description="3D" evidence="1">
    <location>
        <begin position="120"/>
        <end position="173"/>
    </location>
</feature>
<protein>
    <recommendedName>
        <fullName evidence="1">3D domain-containing protein</fullName>
    </recommendedName>
</protein>
<dbReference type="InterPro" id="IPR010611">
    <property type="entry name" value="3D_dom"/>
</dbReference>
<evidence type="ECO:0000313" key="3">
    <source>
        <dbReference type="Proteomes" id="UP000307999"/>
    </source>
</evidence>
<dbReference type="RefSeq" id="WP_136737226.1">
    <property type="nucleotide sequence ID" value="NZ_SWDB01000041.1"/>
</dbReference>
<dbReference type="Proteomes" id="UP000307999">
    <property type="component" value="Unassembled WGS sequence"/>
</dbReference>
<evidence type="ECO:0000313" key="2">
    <source>
        <dbReference type="EMBL" id="TKB43206.1"/>
    </source>
</evidence>
<evidence type="ECO:0000259" key="1">
    <source>
        <dbReference type="Pfam" id="PF06725"/>
    </source>
</evidence>
<dbReference type="GO" id="GO:0004553">
    <property type="term" value="F:hydrolase activity, hydrolyzing O-glycosyl compounds"/>
    <property type="evidence" value="ECO:0007669"/>
    <property type="project" value="InterPro"/>
</dbReference>
<reference evidence="2 3" key="1">
    <citation type="submission" date="2019-04" db="EMBL/GenBank/DDBJ databases">
        <title>Thalassotalea guangxiensis sp. nov., isolated from sediment of the coastal wetland.</title>
        <authorList>
            <person name="Zheng S."/>
            <person name="Zhang D."/>
        </authorList>
    </citation>
    <scope>NUCLEOTIDE SEQUENCE [LARGE SCALE GENOMIC DNA]</scope>
    <source>
        <strain evidence="2 3">ZS-4</strain>
    </source>
</reference>
<keyword evidence="3" id="KW-1185">Reference proteome</keyword>
<dbReference type="Pfam" id="PF06725">
    <property type="entry name" value="3D"/>
    <property type="match status" value="1"/>
</dbReference>